<evidence type="ECO:0000256" key="2">
    <source>
        <dbReference type="ARBA" id="ARBA00022448"/>
    </source>
</evidence>
<keyword evidence="3" id="KW-1003">Cell membrane</keyword>
<dbReference type="InterPro" id="IPR011701">
    <property type="entry name" value="MFS"/>
</dbReference>
<dbReference type="SUPFAM" id="SSF103473">
    <property type="entry name" value="MFS general substrate transporter"/>
    <property type="match status" value="1"/>
</dbReference>
<feature type="transmembrane region" description="Helical" evidence="7">
    <location>
        <begin position="196"/>
        <end position="221"/>
    </location>
</feature>
<evidence type="ECO:0000313" key="9">
    <source>
        <dbReference type="Proteomes" id="UP000317940"/>
    </source>
</evidence>
<dbReference type="Pfam" id="PF07690">
    <property type="entry name" value="MFS_1"/>
    <property type="match status" value="1"/>
</dbReference>
<accession>A0A561S9P1</accession>
<dbReference type="Proteomes" id="UP000317940">
    <property type="component" value="Unassembled WGS sequence"/>
</dbReference>
<feature type="transmembrane region" description="Helical" evidence="7">
    <location>
        <begin position="125"/>
        <end position="144"/>
    </location>
</feature>
<feature type="transmembrane region" description="Helical" evidence="7">
    <location>
        <begin position="64"/>
        <end position="81"/>
    </location>
</feature>
<evidence type="ECO:0000256" key="4">
    <source>
        <dbReference type="ARBA" id="ARBA00022692"/>
    </source>
</evidence>
<keyword evidence="5 7" id="KW-1133">Transmembrane helix</keyword>
<feature type="transmembrane region" description="Helical" evidence="7">
    <location>
        <begin position="227"/>
        <end position="248"/>
    </location>
</feature>
<dbReference type="PANTHER" id="PTHR23517:SF2">
    <property type="entry name" value="MULTIDRUG RESISTANCE PROTEIN MDTH"/>
    <property type="match status" value="1"/>
</dbReference>
<dbReference type="GO" id="GO:0005886">
    <property type="term" value="C:plasma membrane"/>
    <property type="evidence" value="ECO:0007669"/>
    <property type="project" value="UniProtKB-SubCell"/>
</dbReference>
<dbReference type="InterPro" id="IPR036259">
    <property type="entry name" value="MFS_trans_sf"/>
</dbReference>
<keyword evidence="2" id="KW-0813">Transport</keyword>
<evidence type="ECO:0000256" key="7">
    <source>
        <dbReference type="SAM" id="Phobius"/>
    </source>
</evidence>
<comment type="caution">
    <text evidence="8">The sequence shown here is derived from an EMBL/GenBank/DDBJ whole genome shotgun (WGS) entry which is preliminary data.</text>
</comment>
<dbReference type="GO" id="GO:0022857">
    <property type="term" value="F:transmembrane transporter activity"/>
    <property type="evidence" value="ECO:0007669"/>
    <property type="project" value="InterPro"/>
</dbReference>
<evidence type="ECO:0000256" key="6">
    <source>
        <dbReference type="ARBA" id="ARBA00023136"/>
    </source>
</evidence>
<feature type="transmembrane region" description="Helical" evidence="7">
    <location>
        <begin position="150"/>
        <end position="171"/>
    </location>
</feature>
<feature type="transmembrane region" description="Helical" evidence="7">
    <location>
        <begin position="355"/>
        <end position="376"/>
    </location>
</feature>
<dbReference type="Gene3D" id="1.20.1250.20">
    <property type="entry name" value="MFS general substrate transporter like domains"/>
    <property type="match status" value="1"/>
</dbReference>
<organism evidence="8 9">
    <name type="scientific">Kitasatospora viridis</name>
    <dbReference type="NCBI Taxonomy" id="281105"/>
    <lineage>
        <taxon>Bacteria</taxon>
        <taxon>Bacillati</taxon>
        <taxon>Actinomycetota</taxon>
        <taxon>Actinomycetes</taxon>
        <taxon>Kitasatosporales</taxon>
        <taxon>Streptomycetaceae</taxon>
        <taxon>Kitasatospora</taxon>
    </lineage>
</organism>
<feature type="transmembrane region" description="Helical" evidence="7">
    <location>
        <begin position="269"/>
        <end position="299"/>
    </location>
</feature>
<dbReference type="InterPro" id="IPR050171">
    <property type="entry name" value="MFS_Transporters"/>
</dbReference>
<proteinExistence type="predicted"/>
<reference evidence="8 9" key="1">
    <citation type="submission" date="2019-06" db="EMBL/GenBank/DDBJ databases">
        <title>Sequencing the genomes of 1000 actinobacteria strains.</title>
        <authorList>
            <person name="Klenk H.-P."/>
        </authorList>
    </citation>
    <scope>NUCLEOTIDE SEQUENCE [LARGE SCALE GENOMIC DNA]</scope>
    <source>
        <strain evidence="8 9">DSM 44826</strain>
    </source>
</reference>
<dbReference type="AlphaFoldDB" id="A0A561S9P1"/>
<dbReference type="PANTHER" id="PTHR23517">
    <property type="entry name" value="RESISTANCE PROTEIN MDTM, PUTATIVE-RELATED-RELATED"/>
    <property type="match status" value="1"/>
</dbReference>
<comment type="subcellular location">
    <subcellularLocation>
        <location evidence="1">Cell membrane</location>
        <topology evidence="1">Multi-pass membrane protein</topology>
    </subcellularLocation>
</comment>
<protein>
    <submittedName>
        <fullName evidence="8">MFS transporter</fullName>
    </submittedName>
</protein>
<feature type="transmembrane region" description="Helical" evidence="7">
    <location>
        <begin position="32"/>
        <end position="52"/>
    </location>
</feature>
<dbReference type="RefSeq" id="WP_246214258.1">
    <property type="nucleotide sequence ID" value="NZ_BAAAMZ010000023.1"/>
</dbReference>
<dbReference type="EMBL" id="VIWT01000009">
    <property type="protein sequence ID" value="TWF71525.1"/>
    <property type="molecule type" value="Genomic_DNA"/>
</dbReference>
<evidence type="ECO:0000256" key="1">
    <source>
        <dbReference type="ARBA" id="ARBA00004651"/>
    </source>
</evidence>
<keyword evidence="9" id="KW-1185">Reference proteome</keyword>
<evidence type="ECO:0000313" key="8">
    <source>
        <dbReference type="EMBL" id="TWF71525.1"/>
    </source>
</evidence>
<keyword evidence="6 7" id="KW-0472">Membrane</keyword>
<evidence type="ECO:0000256" key="5">
    <source>
        <dbReference type="ARBA" id="ARBA00022989"/>
    </source>
</evidence>
<gene>
    <name evidence="8" type="ORF">FHX73_19155</name>
</gene>
<name>A0A561S9P1_9ACTN</name>
<evidence type="ECO:0000256" key="3">
    <source>
        <dbReference type="ARBA" id="ARBA00022475"/>
    </source>
</evidence>
<keyword evidence="4 7" id="KW-0812">Transmembrane</keyword>
<sequence>MILSSFANRVGNGLFNPVAALYFTRVVHLTPAGVGLGLTLAGLIGLLAGVPAGRLADRRGPRTVMLVTLAVQTLSMLAFVVVRSWGAFTAVATLDLLALSANNAARGAVIARVGGEKPAAFRATLRSYVNLGVVFGTVGAGFAVQLDSRAAYTALVLANAASYVVCGLLLLRVPNYPPLPRPAEQPRFGALRDRPFVTFAALYGAMGLQYTVVGLVLPIWIAAHTHAPRWTVAAISAFNAAVCVLLQARLGRRVETPEQGGRAFRRAGLLFLVSCPLMALAAGVPSWAAIALLVVAIVLHSLGEIWESSAAFAVSFGLAPDHAQGQYQGLLGLGFDLGQAIGPALLTTLCLGLGGWGWCALGLAFAALGAGGPAVASWGARTRQGVLPQPVAA</sequence>